<protein>
    <submittedName>
        <fullName evidence="3">Uncharacterized protein</fullName>
    </submittedName>
</protein>
<gene>
    <name evidence="3" type="ORF">LTR78_000216</name>
</gene>
<keyword evidence="4" id="KW-1185">Reference proteome</keyword>
<feature type="chain" id="PRO_5042184986" evidence="2">
    <location>
        <begin position="21"/>
        <end position="165"/>
    </location>
</feature>
<feature type="signal peptide" evidence="2">
    <location>
        <begin position="1"/>
        <end position="20"/>
    </location>
</feature>
<dbReference type="Proteomes" id="UP001274830">
    <property type="component" value="Unassembled WGS sequence"/>
</dbReference>
<reference evidence="3" key="1">
    <citation type="submission" date="2023-07" db="EMBL/GenBank/DDBJ databases">
        <title>Black Yeasts Isolated from many extreme environments.</title>
        <authorList>
            <person name="Coleine C."/>
            <person name="Stajich J.E."/>
            <person name="Selbmann L."/>
        </authorList>
    </citation>
    <scope>NUCLEOTIDE SEQUENCE</scope>
    <source>
        <strain evidence="3">CCFEE 5485</strain>
    </source>
</reference>
<proteinExistence type="predicted"/>
<evidence type="ECO:0000256" key="2">
    <source>
        <dbReference type="SAM" id="SignalP"/>
    </source>
</evidence>
<evidence type="ECO:0000256" key="1">
    <source>
        <dbReference type="SAM" id="MobiDB-lite"/>
    </source>
</evidence>
<dbReference type="AlphaFoldDB" id="A0AAE0WY39"/>
<accession>A0AAE0WY39</accession>
<sequence>MHRFAIITAAISLLAAQALAQSGLYAVAAANTTTATPVTQTITYYDEECTCTKTSITITSSSCTTTPTAASWSAPYQSTTTWYDHECGCTKSAAVPMPPPASIGSNYTAPVQPASVPATSTPAPAPALASSSAVPEQYTGNGGAPRITQAVMGVVGVLGAAFMMV</sequence>
<feature type="region of interest" description="Disordered" evidence="1">
    <location>
        <begin position="113"/>
        <end position="140"/>
    </location>
</feature>
<feature type="compositionally biased region" description="Low complexity" evidence="1">
    <location>
        <begin position="113"/>
        <end position="135"/>
    </location>
</feature>
<comment type="caution">
    <text evidence="3">The sequence shown here is derived from an EMBL/GenBank/DDBJ whole genome shotgun (WGS) entry which is preliminary data.</text>
</comment>
<name>A0AAE0WY39_9PEZI</name>
<evidence type="ECO:0000313" key="4">
    <source>
        <dbReference type="Proteomes" id="UP001274830"/>
    </source>
</evidence>
<evidence type="ECO:0000313" key="3">
    <source>
        <dbReference type="EMBL" id="KAK3679840.1"/>
    </source>
</evidence>
<keyword evidence="2" id="KW-0732">Signal</keyword>
<organism evidence="3 4">
    <name type="scientific">Recurvomyces mirabilis</name>
    <dbReference type="NCBI Taxonomy" id="574656"/>
    <lineage>
        <taxon>Eukaryota</taxon>
        <taxon>Fungi</taxon>
        <taxon>Dikarya</taxon>
        <taxon>Ascomycota</taxon>
        <taxon>Pezizomycotina</taxon>
        <taxon>Dothideomycetes</taxon>
        <taxon>Dothideomycetidae</taxon>
        <taxon>Mycosphaerellales</taxon>
        <taxon>Teratosphaeriaceae</taxon>
        <taxon>Recurvomyces</taxon>
    </lineage>
</organism>
<dbReference type="EMBL" id="JAUTXT010000001">
    <property type="protein sequence ID" value="KAK3679840.1"/>
    <property type="molecule type" value="Genomic_DNA"/>
</dbReference>